<evidence type="ECO:0000313" key="1">
    <source>
        <dbReference type="EMBL" id="MSC50426.1"/>
    </source>
</evidence>
<evidence type="ECO:0000313" key="15">
    <source>
        <dbReference type="Proteomes" id="UP000462091"/>
    </source>
</evidence>
<dbReference type="Proteomes" id="UP000220157">
    <property type="component" value="Unassembled WGS sequence"/>
</dbReference>
<dbReference type="GeneID" id="75069220"/>
<evidence type="ECO:0000313" key="4">
    <source>
        <dbReference type="EMBL" id="PDX74571.1"/>
    </source>
</evidence>
<dbReference type="RefSeq" id="WP_005926824.1">
    <property type="nucleotide sequence ID" value="NZ_CABKNH010000001.1"/>
</dbReference>
<evidence type="ECO:0000313" key="5">
    <source>
        <dbReference type="EMBL" id="RAW67448.1"/>
    </source>
</evidence>
<evidence type="ECO:0000313" key="8">
    <source>
        <dbReference type="EMBL" id="RGC21228.1"/>
    </source>
</evidence>
<evidence type="ECO:0008006" key="17">
    <source>
        <dbReference type="Google" id="ProtNLM"/>
    </source>
</evidence>
<evidence type="ECO:0000313" key="2">
    <source>
        <dbReference type="EMBL" id="MSC79591.1"/>
    </source>
</evidence>
<evidence type="ECO:0000313" key="3">
    <source>
        <dbReference type="EMBL" id="PDX71170.1"/>
    </source>
</evidence>
<dbReference type="Proteomes" id="UP000219901">
    <property type="component" value="Unassembled WGS sequence"/>
</dbReference>
<reference evidence="12 13" key="4">
    <citation type="submission" date="2018-08" db="EMBL/GenBank/DDBJ databases">
        <title>A genome reference for cultivated species of the human gut microbiota.</title>
        <authorList>
            <person name="Zou Y."/>
            <person name="Xue W."/>
            <person name="Luo G."/>
        </authorList>
    </citation>
    <scope>NUCLEOTIDE SEQUENCE [LARGE SCALE GENOMIC DNA]</scope>
    <source>
        <strain evidence="7 14">AF29-11BH</strain>
        <strain evidence="6 13">AF31-14AC</strain>
        <strain evidence="8 12">AM37-13AC</strain>
    </source>
</reference>
<protein>
    <recommendedName>
        <fullName evidence="17">AraC family transcriptional regulator</fullName>
    </recommendedName>
</protein>
<dbReference type="Proteomes" id="UP000477010">
    <property type="component" value="Unassembled WGS sequence"/>
</dbReference>
<reference evidence="15 16" key="5">
    <citation type="journal article" date="2019" name="Nat. Med.">
        <title>A library of human gut bacterial isolates paired with longitudinal multiomics data enables mechanistic microbiome research.</title>
        <authorList>
            <person name="Poyet M."/>
            <person name="Groussin M."/>
            <person name="Gibbons S.M."/>
            <person name="Avila-Pacheco J."/>
            <person name="Jiang X."/>
            <person name="Kearney S.M."/>
            <person name="Perrotta A.R."/>
            <person name="Berdy B."/>
            <person name="Zhao S."/>
            <person name="Lieberman T.D."/>
            <person name="Swanson P.K."/>
            <person name="Smith M."/>
            <person name="Roesemann S."/>
            <person name="Alexander J.E."/>
            <person name="Rich S.A."/>
            <person name="Livny J."/>
            <person name="Vlamakis H."/>
            <person name="Clish C."/>
            <person name="Bullock K."/>
            <person name="Deik A."/>
            <person name="Scott J."/>
            <person name="Pierce K.A."/>
            <person name="Xavier R.J."/>
            <person name="Alm E.J."/>
        </authorList>
    </citation>
    <scope>NUCLEOTIDE SEQUENCE [LARGE SCALE GENOMIC DNA]</scope>
    <source>
        <strain evidence="1 15">BIOML-B1</strain>
        <strain evidence="2 16">BIOML-B9</strain>
    </source>
</reference>
<evidence type="ECO:0000313" key="9">
    <source>
        <dbReference type="Proteomes" id="UP000219901"/>
    </source>
</evidence>
<dbReference type="AlphaFoldDB" id="A0A2A6ZWD2"/>
<name>A0A2A6ZWD2_9FIRM</name>
<dbReference type="EMBL" id="NMTV01000071">
    <property type="protein sequence ID" value="PDX71170.1"/>
    <property type="molecule type" value="Genomic_DNA"/>
</dbReference>
<dbReference type="EMBL" id="NMTW01000052">
    <property type="protein sequence ID" value="PDX74571.1"/>
    <property type="molecule type" value="Genomic_DNA"/>
</dbReference>
<dbReference type="EMBL" id="WKQE01000001">
    <property type="protein sequence ID" value="MSC79591.1"/>
    <property type="molecule type" value="Genomic_DNA"/>
</dbReference>
<dbReference type="Proteomes" id="UP000260782">
    <property type="component" value="Unassembled WGS sequence"/>
</dbReference>
<organism evidence="3 9">
    <name type="scientific">Faecalibacterium prausnitzii</name>
    <dbReference type="NCBI Taxonomy" id="853"/>
    <lineage>
        <taxon>Bacteria</taxon>
        <taxon>Bacillati</taxon>
        <taxon>Bacillota</taxon>
        <taxon>Clostridia</taxon>
        <taxon>Eubacteriales</taxon>
        <taxon>Oscillospiraceae</taxon>
        <taxon>Faecalibacterium</taxon>
    </lineage>
</organism>
<accession>A0A2A6ZWD2</accession>
<dbReference type="EMBL" id="WKQM01000001">
    <property type="protein sequence ID" value="MSC50426.1"/>
    <property type="molecule type" value="Genomic_DNA"/>
</dbReference>
<evidence type="ECO:0000313" key="14">
    <source>
        <dbReference type="Proteomes" id="UP000260783"/>
    </source>
</evidence>
<comment type="caution">
    <text evidence="3">The sequence shown here is derived from an EMBL/GenBank/DDBJ whole genome shotgun (WGS) entry which is preliminary data.</text>
</comment>
<dbReference type="Proteomes" id="UP000260733">
    <property type="component" value="Unassembled WGS sequence"/>
</dbReference>
<dbReference type="Proteomes" id="UP000250550">
    <property type="component" value="Unassembled WGS sequence"/>
</dbReference>
<dbReference type="EMBL" id="QVFB01000002">
    <property type="protein sequence ID" value="RGC21228.1"/>
    <property type="molecule type" value="Genomic_DNA"/>
</dbReference>
<dbReference type="EMBL" id="QVES01000004">
    <property type="protein sequence ID" value="RGB87944.1"/>
    <property type="molecule type" value="Genomic_DNA"/>
</dbReference>
<dbReference type="EMBL" id="QVEW01000004">
    <property type="protein sequence ID" value="RGB99161.1"/>
    <property type="molecule type" value="Genomic_DNA"/>
</dbReference>
<dbReference type="Proteomes" id="UP000260783">
    <property type="component" value="Unassembled WGS sequence"/>
</dbReference>
<reference evidence="5 11" key="3">
    <citation type="submission" date="2018-02" db="EMBL/GenBank/DDBJ databases">
        <title>Complete genome sequencing of Faecalibacterium prausnitzii strains isolated from the human gut.</title>
        <authorList>
            <person name="Fitzgerald B.C."/>
            <person name="Shkoporov A.N."/>
            <person name="Ross P.R."/>
            <person name="Hill C."/>
        </authorList>
    </citation>
    <scope>NUCLEOTIDE SEQUENCE [LARGE SCALE GENOMIC DNA]</scope>
    <source>
        <strain evidence="5 11">APC924/119</strain>
    </source>
</reference>
<reference evidence="9 10" key="1">
    <citation type="journal article" date="2017" name="Front. Microbiol.">
        <title>New Insights into the Diversity of the Genus Faecalibacterium.</title>
        <authorList>
            <person name="Benevides L."/>
            <person name="Burman S."/>
            <person name="Martin R."/>
            <person name="Robert V."/>
            <person name="Thomas M."/>
            <person name="Miquel S."/>
            <person name="Chain F."/>
            <person name="Sokol H."/>
            <person name="Bermudez-Humaran L.G."/>
            <person name="Morrison M."/>
            <person name="Langella P."/>
            <person name="Azevedo V.A."/>
            <person name="Chatel J.M."/>
            <person name="Soares S."/>
        </authorList>
    </citation>
    <scope>NUCLEOTIDE SEQUENCE [LARGE SCALE GENOMIC DNA]</scope>
    <source>
        <strain evidence="3 9">CNCM I 4546</strain>
        <strain evidence="4 10">CNCM I 4573</strain>
    </source>
</reference>
<evidence type="ECO:0000313" key="6">
    <source>
        <dbReference type="EMBL" id="RGB87944.1"/>
    </source>
</evidence>
<sequence length="151" mass="17017">MNEIKVAENKTLKLTNVLSRLVRPEELGNLPVILTQMQNFMKSNGAQPIGPLVQAVKMGTGPDHVPELYMMQQATQMITQMEPGYHMDAVLRVKNCLYAHYTGPMSHNQLATAKLQIMAFENDIKLTGDNYTIYVNQDDDDAVIDVFMETK</sequence>
<evidence type="ECO:0000313" key="13">
    <source>
        <dbReference type="Proteomes" id="UP000260782"/>
    </source>
</evidence>
<evidence type="ECO:0000313" key="16">
    <source>
        <dbReference type="Proteomes" id="UP000477010"/>
    </source>
</evidence>
<evidence type="ECO:0000313" key="7">
    <source>
        <dbReference type="EMBL" id="RGB99161.1"/>
    </source>
</evidence>
<dbReference type="EMBL" id="PRLF01000001">
    <property type="protein sequence ID" value="RAW67448.1"/>
    <property type="molecule type" value="Genomic_DNA"/>
</dbReference>
<evidence type="ECO:0000313" key="10">
    <source>
        <dbReference type="Proteomes" id="UP000220157"/>
    </source>
</evidence>
<gene>
    <name evidence="5" type="ORF">C4N21_01890</name>
    <name evidence="3" type="ORF">CGS55_13320</name>
    <name evidence="4" type="ORF">CGS56_13455</name>
    <name evidence="8" type="ORF">DW855_02070</name>
    <name evidence="7" type="ORF">DWZ04_04640</name>
    <name evidence="6" type="ORF">DWZ25_05030</name>
    <name evidence="2" type="ORF">GKD85_01930</name>
    <name evidence="1" type="ORF">GKE10_00585</name>
</gene>
<dbReference type="Proteomes" id="UP000462091">
    <property type="component" value="Unassembled WGS sequence"/>
</dbReference>
<evidence type="ECO:0000313" key="12">
    <source>
        <dbReference type="Proteomes" id="UP000260733"/>
    </source>
</evidence>
<evidence type="ECO:0000313" key="11">
    <source>
        <dbReference type="Proteomes" id="UP000250550"/>
    </source>
</evidence>
<reference evidence="3" key="2">
    <citation type="submission" date="2017-07" db="EMBL/GenBank/DDBJ databases">
        <authorList>
            <person name="Sun Z.S."/>
            <person name="Albrecht U."/>
            <person name="Echele G."/>
            <person name="Lee C.C."/>
        </authorList>
    </citation>
    <scope>NUCLEOTIDE SEQUENCE</scope>
    <source>
        <strain evidence="3">CNCM I 4546</strain>
        <strain evidence="4">CNCM I 4573</strain>
    </source>
</reference>
<proteinExistence type="predicted"/>